<dbReference type="PANTHER" id="PTHR48182">
    <property type="entry name" value="PROTEIN SERAC1"/>
    <property type="match status" value="1"/>
</dbReference>
<dbReference type="Gene3D" id="3.40.50.1820">
    <property type="entry name" value="alpha/beta hydrolase"/>
    <property type="match status" value="1"/>
</dbReference>
<comment type="subcellular location">
    <subcellularLocation>
        <location evidence="1">Endoplasmic reticulum</location>
    </subcellularLocation>
    <subcellularLocation>
        <location evidence="2">Membrane</location>
    </subcellularLocation>
</comment>
<evidence type="ECO:0000313" key="5">
    <source>
        <dbReference type="EMBL" id="ANN18207.1"/>
    </source>
</evidence>
<evidence type="ECO:0000256" key="4">
    <source>
        <dbReference type="ARBA" id="ARBA00023136"/>
    </source>
</evidence>
<sequence length="156" mass="17363">MWGQPVTELVNVGTDEDPVLDVVFVHGLDGDPYKSWSAKRKDSFWPEWLGRDIEGLSIWSLGYDAASSRWLGDSMPIQDRAINSLAELQGHGIGQRPLCFVTHSMGDLVVEEMLLHAADGRADYTTPEDGDRDLDLYQHSARLIAHEVENRLSATG</sequence>
<keyword evidence="4" id="KW-0472">Membrane</keyword>
<dbReference type="InterPro" id="IPR029058">
    <property type="entry name" value="AB_hydrolase_fold"/>
</dbReference>
<keyword evidence="3" id="KW-0256">Endoplasmic reticulum</keyword>
<name>A0A193C152_AMYOR</name>
<dbReference type="InterPro" id="IPR052374">
    <property type="entry name" value="SERAC1"/>
</dbReference>
<dbReference type="PANTHER" id="PTHR48182:SF2">
    <property type="entry name" value="PROTEIN SERAC1"/>
    <property type="match status" value="1"/>
</dbReference>
<organism evidence="5 6">
    <name type="scientific">Amycolatopsis orientalis</name>
    <name type="common">Nocardia orientalis</name>
    <dbReference type="NCBI Taxonomy" id="31958"/>
    <lineage>
        <taxon>Bacteria</taxon>
        <taxon>Bacillati</taxon>
        <taxon>Actinomycetota</taxon>
        <taxon>Actinomycetes</taxon>
        <taxon>Pseudonocardiales</taxon>
        <taxon>Pseudonocardiaceae</taxon>
        <taxon>Amycolatopsis</taxon>
    </lineage>
</organism>
<reference evidence="5 6" key="1">
    <citation type="journal article" date="2015" name="Genome Announc.">
        <title>Draft Genome Sequence of Norvancomycin-Producing Strain Amycolatopsis orientalis CPCC200066.</title>
        <authorList>
            <person name="Lei X."/>
            <person name="Yuan F."/>
            <person name="Shi Y."/>
            <person name="Li X."/>
            <person name="Wang L."/>
            <person name="Hong B."/>
        </authorList>
    </citation>
    <scope>NUCLEOTIDE SEQUENCE [LARGE SCALE GENOMIC DNA]</scope>
    <source>
        <strain evidence="5 6">B-37</strain>
    </source>
</reference>
<evidence type="ECO:0000256" key="1">
    <source>
        <dbReference type="ARBA" id="ARBA00004240"/>
    </source>
</evidence>
<evidence type="ECO:0000256" key="3">
    <source>
        <dbReference type="ARBA" id="ARBA00022824"/>
    </source>
</evidence>
<dbReference type="GO" id="GO:0016020">
    <property type="term" value="C:membrane"/>
    <property type="evidence" value="ECO:0007669"/>
    <property type="project" value="UniProtKB-SubCell"/>
</dbReference>
<dbReference type="AlphaFoldDB" id="A0A193C152"/>
<keyword evidence="6" id="KW-1185">Reference proteome</keyword>
<dbReference type="Proteomes" id="UP000093695">
    <property type="component" value="Chromosome"/>
</dbReference>
<dbReference type="EMBL" id="CP016174">
    <property type="protein sequence ID" value="ANN18207.1"/>
    <property type="molecule type" value="Genomic_DNA"/>
</dbReference>
<protein>
    <recommendedName>
        <fullName evidence="7">Alpha/beta hydrolase</fullName>
    </recommendedName>
</protein>
<evidence type="ECO:0008006" key="7">
    <source>
        <dbReference type="Google" id="ProtNLM"/>
    </source>
</evidence>
<accession>A0A193C152</accession>
<evidence type="ECO:0000313" key="6">
    <source>
        <dbReference type="Proteomes" id="UP000093695"/>
    </source>
</evidence>
<dbReference type="KEGG" id="aori:SD37_22890"/>
<evidence type="ECO:0000256" key="2">
    <source>
        <dbReference type="ARBA" id="ARBA00004370"/>
    </source>
</evidence>
<gene>
    <name evidence="5" type="ORF">SD37_22890</name>
</gene>
<dbReference type="STRING" id="31958.SD37_22890"/>
<proteinExistence type="predicted"/>
<dbReference type="SUPFAM" id="SSF53474">
    <property type="entry name" value="alpha/beta-Hydrolases"/>
    <property type="match status" value="1"/>
</dbReference>